<dbReference type="EMBL" id="CAXAMM010041573">
    <property type="protein sequence ID" value="CAK9100040.1"/>
    <property type="molecule type" value="Genomic_DNA"/>
</dbReference>
<evidence type="ECO:0000256" key="1">
    <source>
        <dbReference type="SAM" id="MobiDB-lite"/>
    </source>
</evidence>
<feature type="region of interest" description="Disordered" evidence="1">
    <location>
        <begin position="41"/>
        <end position="133"/>
    </location>
</feature>
<reference evidence="3 4" key="1">
    <citation type="submission" date="2024-02" db="EMBL/GenBank/DDBJ databases">
        <authorList>
            <person name="Chen Y."/>
            <person name="Shah S."/>
            <person name="Dougan E. K."/>
            <person name="Thang M."/>
            <person name="Chan C."/>
        </authorList>
    </citation>
    <scope>NUCLEOTIDE SEQUENCE [LARGE SCALE GENOMIC DNA]</scope>
</reference>
<dbReference type="SMART" id="SM00327">
    <property type="entry name" value="VWA"/>
    <property type="match status" value="1"/>
</dbReference>
<accession>A0ABP0RIU1</accession>
<sequence length="709" mass="76189">MTAAEKVKVFMDFTDISTGDGVARSDAPRLRLEEALETFLSRLPSWRGGQRENGRHASASPERHRAEASRSGSKRKPWKEKKERSRSRDRRRPSPVPVKSRGSNFDSGPKRAAPPGSALGTPPPKDRRFSSSLPVGGRCPVLLSTRPAVGVRRTPSDLSCVIDVSWSMSMEASVKAASGASESNGLSMLDIAKHAVRTVIQTLSEQDRLCIISFCRQGQIVLPLTPMDEAGKAKAEHLINQMTFGSGTALWQGLYRSFEELHRNRSEDRLGHTMLLTDGETEDADQLMQYLQESRARYGGQLPSTVSSFGFGYEIDSRLLVQLASACGGTYSFIPDAGFVGTIFVNCISNLLATCCSDAKLKVSNAAAVQSVLGGYELALGEIHLGSLQYGQSNDVVLMVDPEANVEVTLEYTALGGKACSASAKLSSEVGELDVQMNRSAFVDTLARIKPAAEEDIAGAQKLLTTLAQQVSESSSAAEDRVKALLEDILGQCLEAVQKEEYWTKWGRHYVPSVMFAHKLQQCNNFKDPGVQCYGSDLFSDLRDVADACFNKLPAPSVTPANGNCAHVCDACVRVPDCSEPSAWLLQYNGSHRHLTAVVPSNMAAMLGPALGRSHGGLLGFWGPESRAPVGPCSDLRSYGPTLGLGILTGNEAHGPTSEQLQRLGRFGAGNKQTRGKKDDEAPDPSTAAACADRPTGSATLPEGRGLAR</sequence>
<evidence type="ECO:0000313" key="4">
    <source>
        <dbReference type="Proteomes" id="UP001642464"/>
    </source>
</evidence>
<dbReference type="PROSITE" id="PS50234">
    <property type="entry name" value="VWFA"/>
    <property type="match status" value="1"/>
</dbReference>
<dbReference type="InterPro" id="IPR002035">
    <property type="entry name" value="VWF_A"/>
</dbReference>
<keyword evidence="4" id="KW-1185">Reference proteome</keyword>
<dbReference type="PANTHER" id="PTHR10579">
    <property type="entry name" value="CALCIUM-ACTIVATED CHLORIDE CHANNEL REGULATOR"/>
    <property type="match status" value="1"/>
</dbReference>
<dbReference type="Pfam" id="PF14624">
    <property type="entry name" value="Vwaint"/>
    <property type="match status" value="1"/>
</dbReference>
<feature type="compositionally biased region" description="Basic residues" evidence="1">
    <location>
        <begin position="72"/>
        <end position="93"/>
    </location>
</feature>
<gene>
    <name evidence="3" type="ORF">SCF082_LOCUS46836</name>
</gene>
<name>A0ABP0RIU1_9DINO</name>
<evidence type="ECO:0000259" key="2">
    <source>
        <dbReference type="PROSITE" id="PS50234"/>
    </source>
</evidence>
<dbReference type="Pfam" id="PF13519">
    <property type="entry name" value="VWA_2"/>
    <property type="match status" value="1"/>
</dbReference>
<dbReference type="InterPro" id="IPR036465">
    <property type="entry name" value="vWFA_dom_sf"/>
</dbReference>
<comment type="caution">
    <text evidence="3">The sequence shown here is derived from an EMBL/GenBank/DDBJ whole genome shotgun (WGS) entry which is preliminary data.</text>
</comment>
<dbReference type="InterPro" id="IPR051266">
    <property type="entry name" value="CLCR"/>
</dbReference>
<evidence type="ECO:0000313" key="3">
    <source>
        <dbReference type="EMBL" id="CAK9100040.1"/>
    </source>
</evidence>
<feature type="compositionally biased region" description="Basic and acidic residues" evidence="1">
    <location>
        <begin position="49"/>
        <end position="68"/>
    </location>
</feature>
<dbReference type="Proteomes" id="UP001642464">
    <property type="component" value="Unassembled WGS sequence"/>
</dbReference>
<feature type="region of interest" description="Disordered" evidence="1">
    <location>
        <begin position="650"/>
        <end position="709"/>
    </location>
</feature>
<protein>
    <submittedName>
        <fullName evidence="3">Uncharacterized protein sll0103</fullName>
    </submittedName>
</protein>
<feature type="domain" description="VWFA" evidence="2">
    <location>
        <begin position="157"/>
        <end position="333"/>
    </location>
</feature>
<dbReference type="PANTHER" id="PTHR10579:SF43">
    <property type="entry name" value="ZINC FINGER (C3HC4-TYPE RING FINGER) FAMILY PROTEIN"/>
    <property type="match status" value="1"/>
</dbReference>
<dbReference type="Gene3D" id="3.40.50.410">
    <property type="entry name" value="von Willebrand factor, type A domain"/>
    <property type="match status" value="1"/>
</dbReference>
<proteinExistence type="predicted"/>
<dbReference type="SUPFAM" id="SSF53300">
    <property type="entry name" value="vWA-like"/>
    <property type="match status" value="1"/>
</dbReference>
<dbReference type="InterPro" id="IPR032838">
    <property type="entry name" value="Vwaint_dom"/>
</dbReference>
<organism evidence="3 4">
    <name type="scientific">Durusdinium trenchii</name>
    <dbReference type="NCBI Taxonomy" id="1381693"/>
    <lineage>
        <taxon>Eukaryota</taxon>
        <taxon>Sar</taxon>
        <taxon>Alveolata</taxon>
        <taxon>Dinophyceae</taxon>
        <taxon>Suessiales</taxon>
        <taxon>Symbiodiniaceae</taxon>
        <taxon>Durusdinium</taxon>
    </lineage>
</organism>